<gene>
    <name evidence="2" type="ORF">DGUA_6G006662</name>
</gene>
<evidence type="ECO:0000256" key="1">
    <source>
        <dbReference type="SAM" id="SignalP"/>
    </source>
</evidence>
<protein>
    <submittedName>
        <fullName evidence="2">Uncharacterized protein</fullName>
    </submittedName>
</protein>
<feature type="non-terminal residue" evidence="2">
    <location>
        <position position="180"/>
    </location>
</feature>
<organism evidence="2 3">
    <name type="scientific">Drosophila guanche</name>
    <name type="common">Fruit fly</name>
    <dbReference type="NCBI Taxonomy" id="7266"/>
    <lineage>
        <taxon>Eukaryota</taxon>
        <taxon>Metazoa</taxon>
        <taxon>Ecdysozoa</taxon>
        <taxon>Arthropoda</taxon>
        <taxon>Hexapoda</taxon>
        <taxon>Insecta</taxon>
        <taxon>Pterygota</taxon>
        <taxon>Neoptera</taxon>
        <taxon>Endopterygota</taxon>
        <taxon>Diptera</taxon>
        <taxon>Brachycera</taxon>
        <taxon>Muscomorpha</taxon>
        <taxon>Ephydroidea</taxon>
        <taxon>Drosophilidae</taxon>
        <taxon>Drosophila</taxon>
        <taxon>Sophophora</taxon>
    </lineage>
</organism>
<sequence>LLLFFSHSLIHTLLHSAPASAVPLPLPTFNSPRPAAYICFFVCGRCVHNGSSNSFDHLFINPSTPMTLFTMYCNVKLRNSTLYKRVVVLTFDNSSLTFALTLLLSLYWTQSLTSSAYISTKKLVNTEDRSLIKSGKTTYDPILRNDSQQCYKMQSSTWYPFNLRTQQLAFSRSIHLLSTG</sequence>
<keyword evidence="3" id="KW-1185">Reference proteome</keyword>
<feature type="signal peptide" evidence="1">
    <location>
        <begin position="1"/>
        <end position="21"/>
    </location>
</feature>
<dbReference type="Proteomes" id="UP000268350">
    <property type="component" value="Unassembled WGS sequence"/>
</dbReference>
<accession>A0A3B0J7N4</accession>
<name>A0A3B0J7N4_DROGU</name>
<feature type="chain" id="PRO_5017409620" evidence="1">
    <location>
        <begin position="22"/>
        <end position="180"/>
    </location>
</feature>
<keyword evidence="1" id="KW-0732">Signal</keyword>
<dbReference type="AlphaFoldDB" id="A0A3B0J7N4"/>
<evidence type="ECO:0000313" key="2">
    <source>
        <dbReference type="EMBL" id="SPP76173.1"/>
    </source>
</evidence>
<proteinExistence type="predicted"/>
<reference evidence="3" key="1">
    <citation type="submission" date="2018-01" db="EMBL/GenBank/DDBJ databases">
        <authorList>
            <person name="Alioto T."/>
            <person name="Alioto T."/>
        </authorList>
    </citation>
    <scope>NUCLEOTIDE SEQUENCE [LARGE SCALE GENOMIC DNA]</scope>
</reference>
<dbReference type="EMBL" id="OUUW01000002">
    <property type="protein sequence ID" value="SPP76173.1"/>
    <property type="molecule type" value="Genomic_DNA"/>
</dbReference>
<evidence type="ECO:0000313" key="3">
    <source>
        <dbReference type="Proteomes" id="UP000268350"/>
    </source>
</evidence>
<feature type="non-terminal residue" evidence="2">
    <location>
        <position position="1"/>
    </location>
</feature>